<evidence type="ECO:0000313" key="3">
    <source>
        <dbReference type="Proteomes" id="UP001324634"/>
    </source>
</evidence>
<dbReference type="EMBL" id="CP139487">
    <property type="protein sequence ID" value="WPU63216.1"/>
    <property type="molecule type" value="Genomic_DNA"/>
</dbReference>
<evidence type="ECO:0000313" key="2">
    <source>
        <dbReference type="EMBL" id="WPU63216.1"/>
    </source>
</evidence>
<dbReference type="SUPFAM" id="SSF54593">
    <property type="entry name" value="Glyoxalase/Bleomycin resistance protein/Dihydroxybiphenyl dioxygenase"/>
    <property type="match status" value="1"/>
</dbReference>
<dbReference type="Pfam" id="PF00903">
    <property type="entry name" value="Glyoxalase"/>
    <property type="match status" value="1"/>
</dbReference>
<dbReference type="InterPro" id="IPR004360">
    <property type="entry name" value="Glyas_Fos-R_dOase_dom"/>
</dbReference>
<organism evidence="2 3">
    <name type="scientific">Peredibacter starrii</name>
    <dbReference type="NCBI Taxonomy" id="28202"/>
    <lineage>
        <taxon>Bacteria</taxon>
        <taxon>Pseudomonadati</taxon>
        <taxon>Bdellovibrionota</taxon>
        <taxon>Bacteriovoracia</taxon>
        <taxon>Bacteriovoracales</taxon>
        <taxon>Bacteriovoracaceae</taxon>
        <taxon>Peredibacter</taxon>
    </lineage>
</organism>
<protein>
    <submittedName>
        <fullName evidence="2">VOC family protein</fullName>
    </submittedName>
</protein>
<dbReference type="KEGG" id="psti:SOO65_11025"/>
<reference evidence="2 3" key="1">
    <citation type="submission" date="2023-11" db="EMBL/GenBank/DDBJ databases">
        <title>Peredibacter starrii A3.12.</title>
        <authorList>
            <person name="Mitchell R.J."/>
        </authorList>
    </citation>
    <scope>NUCLEOTIDE SEQUENCE [LARGE SCALE GENOMIC DNA]</scope>
    <source>
        <strain evidence="2 3">A3.12</strain>
    </source>
</reference>
<dbReference type="Gene3D" id="3.30.720.120">
    <property type="match status" value="1"/>
</dbReference>
<dbReference type="Gene3D" id="3.30.720.110">
    <property type="match status" value="1"/>
</dbReference>
<sequence length="153" mass="17261">METNVEPIPKGYHSLTPYLIVNDAKKAIQFYEKVFGAKELYRMDAPNGKIGHCEIEIGDSRFMLADEFPERGAVAPTQGGRAFSLVLYVPNVDEIFDEAIDNGGVIVHPVKDQFYGDRMGTFRDPFGHEWSVGTHVEDVSPEEMDKRSKEMFS</sequence>
<dbReference type="PANTHER" id="PTHR34109:SF1">
    <property type="entry name" value="VOC DOMAIN-CONTAINING PROTEIN"/>
    <property type="match status" value="1"/>
</dbReference>
<name>A0AAX4HJ07_9BACT</name>
<proteinExistence type="predicted"/>
<dbReference type="AlphaFoldDB" id="A0AAX4HJ07"/>
<keyword evidence="3" id="KW-1185">Reference proteome</keyword>
<dbReference type="PANTHER" id="PTHR34109">
    <property type="entry name" value="BNAUNNG04460D PROTEIN-RELATED"/>
    <property type="match status" value="1"/>
</dbReference>
<dbReference type="RefSeq" id="WP_321389513.1">
    <property type="nucleotide sequence ID" value="NZ_CP139487.1"/>
</dbReference>
<feature type="domain" description="VOC" evidence="1">
    <location>
        <begin position="11"/>
        <end position="135"/>
    </location>
</feature>
<dbReference type="CDD" id="cd07246">
    <property type="entry name" value="VOC_like"/>
    <property type="match status" value="1"/>
</dbReference>
<accession>A0AAX4HJ07</accession>
<dbReference type="Proteomes" id="UP001324634">
    <property type="component" value="Chromosome"/>
</dbReference>
<evidence type="ECO:0000259" key="1">
    <source>
        <dbReference type="PROSITE" id="PS51819"/>
    </source>
</evidence>
<gene>
    <name evidence="2" type="ORF">SOO65_11025</name>
</gene>
<dbReference type="InterPro" id="IPR037523">
    <property type="entry name" value="VOC_core"/>
</dbReference>
<dbReference type="PROSITE" id="PS51819">
    <property type="entry name" value="VOC"/>
    <property type="match status" value="1"/>
</dbReference>
<dbReference type="InterPro" id="IPR029068">
    <property type="entry name" value="Glyas_Bleomycin-R_OHBP_Dase"/>
</dbReference>